<keyword evidence="5 8" id="KW-0862">Zinc</keyword>
<evidence type="ECO:0000256" key="4">
    <source>
        <dbReference type="ARBA" id="ARBA00022723"/>
    </source>
</evidence>
<feature type="active site" evidence="7">
    <location>
        <position position="273"/>
    </location>
</feature>
<dbReference type="InterPro" id="IPR046457">
    <property type="entry name" value="PMI_typeI_cat"/>
</dbReference>
<dbReference type="InterPro" id="IPR016305">
    <property type="entry name" value="Mannose-6-P_Isomerase"/>
</dbReference>
<feature type="binding site" evidence="8">
    <location>
        <position position="95"/>
    </location>
    <ligand>
        <name>Zn(2+)</name>
        <dbReference type="ChEBI" id="CHEBI:29105"/>
    </ligand>
</feature>
<evidence type="ECO:0000313" key="11">
    <source>
        <dbReference type="Proteomes" id="UP000823615"/>
    </source>
</evidence>
<evidence type="ECO:0000256" key="2">
    <source>
        <dbReference type="ARBA" id="ARBA00010772"/>
    </source>
</evidence>
<dbReference type="Pfam" id="PF20511">
    <property type="entry name" value="PMI_typeI_cat"/>
    <property type="match status" value="1"/>
</dbReference>
<dbReference type="NCBIfam" id="TIGR00218">
    <property type="entry name" value="manA"/>
    <property type="match status" value="1"/>
</dbReference>
<reference evidence="10" key="1">
    <citation type="submission" date="2020-10" db="EMBL/GenBank/DDBJ databases">
        <authorList>
            <person name="Gilroy R."/>
        </authorList>
    </citation>
    <scope>NUCLEOTIDE SEQUENCE</scope>
    <source>
        <strain evidence="10">7293</strain>
    </source>
</reference>
<feature type="binding site" evidence="8">
    <location>
        <position position="128"/>
    </location>
    <ligand>
        <name>Zn(2+)</name>
        <dbReference type="ChEBI" id="CHEBI:29105"/>
    </ligand>
</feature>
<comment type="caution">
    <text evidence="10">The sequence shown here is derived from an EMBL/GenBank/DDBJ whole genome shotgun (WGS) entry which is preliminary data.</text>
</comment>
<dbReference type="EC" id="5.3.1.8" evidence="3"/>
<dbReference type="SUPFAM" id="SSF51182">
    <property type="entry name" value="RmlC-like cupins"/>
    <property type="match status" value="1"/>
</dbReference>
<dbReference type="Proteomes" id="UP000823615">
    <property type="component" value="Unassembled WGS sequence"/>
</dbReference>
<dbReference type="PANTHER" id="PTHR10309:SF0">
    <property type="entry name" value="MANNOSE-6-PHOSPHATE ISOMERASE"/>
    <property type="match status" value="1"/>
</dbReference>
<dbReference type="GO" id="GO:0009298">
    <property type="term" value="P:GDP-mannose biosynthetic process"/>
    <property type="evidence" value="ECO:0007669"/>
    <property type="project" value="InterPro"/>
</dbReference>
<dbReference type="AlphaFoldDB" id="A0A9D9DZ32"/>
<dbReference type="InterPro" id="IPR001250">
    <property type="entry name" value="Man6P_Isoase-1"/>
</dbReference>
<evidence type="ECO:0000313" key="10">
    <source>
        <dbReference type="EMBL" id="MBO8436226.1"/>
    </source>
</evidence>
<dbReference type="InterPro" id="IPR014710">
    <property type="entry name" value="RmlC-like_jellyroll"/>
</dbReference>
<dbReference type="CDD" id="cd07011">
    <property type="entry name" value="cupin_PMI_type_I_N"/>
    <property type="match status" value="1"/>
</dbReference>
<keyword evidence="6 10" id="KW-0413">Isomerase</keyword>
<dbReference type="GO" id="GO:0005975">
    <property type="term" value="P:carbohydrate metabolic process"/>
    <property type="evidence" value="ECO:0007669"/>
    <property type="project" value="InterPro"/>
</dbReference>
<accession>A0A9D9DZ32</accession>
<reference evidence="10" key="2">
    <citation type="journal article" date="2021" name="PeerJ">
        <title>Extensive microbial diversity within the chicken gut microbiome revealed by metagenomics and culture.</title>
        <authorList>
            <person name="Gilroy R."/>
            <person name="Ravi A."/>
            <person name="Getino M."/>
            <person name="Pursley I."/>
            <person name="Horton D.L."/>
            <person name="Alikhan N.F."/>
            <person name="Baker D."/>
            <person name="Gharbi K."/>
            <person name="Hall N."/>
            <person name="Watson M."/>
            <person name="Adriaenssens E.M."/>
            <person name="Foster-Nyarko E."/>
            <person name="Jarju S."/>
            <person name="Secka A."/>
            <person name="Antonio M."/>
            <person name="Oren A."/>
            <person name="Chaudhuri R.R."/>
            <person name="La Ragione R."/>
            <person name="Hildebrand F."/>
            <person name="Pallen M.J."/>
        </authorList>
    </citation>
    <scope>NUCLEOTIDE SEQUENCE</scope>
    <source>
        <strain evidence="10">7293</strain>
    </source>
</reference>
<dbReference type="Gene3D" id="2.60.120.10">
    <property type="entry name" value="Jelly Rolls"/>
    <property type="match status" value="2"/>
</dbReference>
<dbReference type="PRINTS" id="PR00714">
    <property type="entry name" value="MAN6PISMRASE"/>
</dbReference>
<comment type="similarity">
    <text evidence="2">Belongs to the mannose-6-phosphate isomerase type 1 family.</text>
</comment>
<evidence type="ECO:0000256" key="8">
    <source>
        <dbReference type="PIRSR" id="PIRSR001480-2"/>
    </source>
</evidence>
<comment type="catalytic activity">
    <reaction evidence="1">
        <text>D-mannose 6-phosphate = D-fructose 6-phosphate</text>
        <dbReference type="Rhea" id="RHEA:12356"/>
        <dbReference type="ChEBI" id="CHEBI:58735"/>
        <dbReference type="ChEBI" id="CHEBI:61527"/>
        <dbReference type="EC" id="5.3.1.8"/>
    </reaction>
</comment>
<dbReference type="EMBL" id="JADIMT010000055">
    <property type="protein sequence ID" value="MBO8436226.1"/>
    <property type="molecule type" value="Genomic_DNA"/>
</dbReference>
<sequence length="388" mass="42477">MKIRKIKGVVKDYAWGNSDFIPSLIGGATGKPQAELWLGTHPSGDAEVEGDGKLSSLVMEDVSYLGEKAWRKYSGRLPLLMKVLAIARPLSLQCHPNKEQAVKGWEREAGDRAKGLAVSYQDDNEKCEMILALSPITALCGFRDLEVIKADLAAVVPVSFVRTLKVLSDSIENLFMSLFALPEAEKTAILKELKESLSASSSEDWEGLFLTRKGIASECLTEYPDDIGCLFPYLMNVVHLQIGEAMPITPGTLHAYVFGNGVELMNDSDNVLRGGLTKKRMDLPELRSIMKFEKLDVRKCTAAKDGYGRIAFSSPSPDFALVAIPSGTYEIKNDPIAIMLVTEGRVRFMAKGESLELEKGEAAIIPAGLEYTMTVRGTAYMSEVPDAE</sequence>
<dbReference type="GO" id="GO:0005829">
    <property type="term" value="C:cytosol"/>
    <property type="evidence" value="ECO:0007669"/>
    <property type="project" value="TreeGrafter"/>
</dbReference>
<dbReference type="GO" id="GO:0008270">
    <property type="term" value="F:zinc ion binding"/>
    <property type="evidence" value="ECO:0007669"/>
    <property type="project" value="InterPro"/>
</dbReference>
<protein>
    <recommendedName>
        <fullName evidence="3">mannose-6-phosphate isomerase</fullName>
        <ecNumber evidence="3">5.3.1.8</ecNumber>
    </recommendedName>
</protein>
<gene>
    <name evidence="10" type="primary">manA</name>
    <name evidence="10" type="ORF">IAA97_04540</name>
</gene>
<dbReference type="PANTHER" id="PTHR10309">
    <property type="entry name" value="MANNOSE-6-PHOSPHATE ISOMERASE"/>
    <property type="match status" value="1"/>
</dbReference>
<evidence type="ECO:0000256" key="7">
    <source>
        <dbReference type="PIRSR" id="PIRSR001480-1"/>
    </source>
</evidence>
<feature type="domain" description="Phosphomannose isomerase type I catalytic" evidence="9">
    <location>
        <begin position="5"/>
        <end position="144"/>
    </location>
</feature>
<evidence type="ECO:0000259" key="9">
    <source>
        <dbReference type="Pfam" id="PF20511"/>
    </source>
</evidence>
<dbReference type="PIRSF" id="PIRSF001480">
    <property type="entry name" value="Mannose-6-phosphate_isomerase"/>
    <property type="match status" value="1"/>
</dbReference>
<proteinExistence type="inferred from homology"/>
<evidence type="ECO:0000256" key="3">
    <source>
        <dbReference type="ARBA" id="ARBA00011956"/>
    </source>
</evidence>
<comment type="cofactor">
    <cofactor evidence="8">
        <name>Zn(2+)</name>
        <dbReference type="ChEBI" id="CHEBI:29105"/>
    </cofactor>
    <text evidence="8">Binds 1 zinc ion per subunit.</text>
</comment>
<keyword evidence="4 8" id="KW-0479">Metal-binding</keyword>
<dbReference type="InterPro" id="IPR011051">
    <property type="entry name" value="RmlC_Cupin_sf"/>
</dbReference>
<evidence type="ECO:0000256" key="1">
    <source>
        <dbReference type="ARBA" id="ARBA00000757"/>
    </source>
</evidence>
<organism evidence="10 11">
    <name type="scientific">Candidatus Ornithospirochaeta stercoripullorum</name>
    <dbReference type="NCBI Taxonomy" id="2840899"/>
    <lineage>
        <taxon>Bacteria</taxon>
        <taxon>Pseudomonadati</taxon>
        <taxon>Spirochaetota</taxon>
        <taxon>Spirochaetia</taxon>
        <taxon>Spirochaetales</taxon>
        <taxon>Spirochaetaceae</taxon>
        <taxon>Spirochaetaceae incertae sedis</taxon>
        <taxon>Candidatus Ornithospirochaeta</taxon>
    </lineage>
</organism>
<evidence type="ECO:0000256" key="5">
    <source>
        <dbReference type="ARBA" id="ARBA00022833"/>
    </source>
</evidence>
<feature type="binding site" evidence="8">
    <location>
        <position position="254"/>
    </location>
    <ligand>
        <name>Zn(2+)</name>
        <dbReference type="ChEBI" id="CHEBI:29105"/>
    </ligand>
</feature>
<feature type="binding site" evidence="8">
    <location>
        <position position="93"/>
    </location>
    <ligand>
        <name>Zn(2+)</name>
        <dbReference type="ChEBI" id="CHEBI:29105"/>
    </ligand>
</feature>
<dbReference type="Gene3D" id="1.10.441.10">
    <property type="entry name" value="Phosphomannose Isomerase, domain 2"/>
    <property type="match status" value="1"/>
</dbReference>
<evidence type="ECO:0000256" key="6">
    <source>
        <dbReference type="ARBA" id="ARBA00023235"/>
    </source>
</evidence>
<dbReference type="GO" id="GO:0004476">
    <property type="term" value="F:mannose-6-phosphate isomerase activity"/>
    <property type="evidence" value="ECO:0007669"/>
    <property type="project" value="UniProtKB-EC"/>
</dbReference>
<name>A0A9D9DZ32_9SPIO</name>